<dbReference type="Proteomes" id="UP000237580">
    <property type="component" value="Unassembled WGS sequence"/>
</dbReference>
<dbReference type="Pfam" id="PF01850">
    <property type="entry name" value="PIN"/>
    <property type="match status" value="1"/>
</dbReference>
<proteinExistence type="predicted"/>
<name>A0AB38E9K2_9PSED</name>
<evidence type="ECO:0000313" key="3">
    <source>
        <dbReference type="Proteomes" id="UP000237580"/>
    </source>
</evidence>
<dbReference type="EC" id="3.1.-.-" evidence="2"/>
<reference evidence="2 3" key="1">
    <citation type="submission" date="2017-11" db="EMBL/GenBank/DDBJ databases">
        <authorList>
            <person name="Blom J."/>
        </authorList>
    </citation>
    <scope>NUCLEOTIDE SEQUENCE [LARGE SCALE GENOMIC DNA]</scope>
    <source>
        <strain evidence="2">NCPPB 2254</strain>
    </source>
</reference>
<dbReference type="EMBL" id="ODAM01000006">
    <property type="protein sequence ID" value="SOQ05190.1"/>
    <property type="molecule type" value="Genomic_DNA"/>
</dbReference>
<accession>A0AB38E9K2</accession>
<dbReference type="AlphaFoldDB" id="A0AB38E9K2"/>
<dbReference type="InterPro" id="IPR002716">
    <property type="entry name" value="PIN_dom"/>
</dbReference>
<protein>
    <submittedName>
        <fullName evidence="2">tRNA(fMet)-specific endonuclease VapC</fullName>
        <ecNumber evidence="2">3.1.-.-</ecNumber>
    </submittedName>
</protein>
<feature type="domain" description="PIN" evidence="1">
    <location>
        <begin position="37"/>
        <end position="151"/>
    </location>
</feature>
<dbReference type="SUPFAM" id="SSF88723">
    <property type="entry name" value="PIN domain-like"/>
    <property type="match status" value="1"/>
</dbReference>
<dbReference type="GO" id="GO:0004519">
    <property type="term" value="F:endonuclease activity"/>
    <property type="evidence" value="ECO:0007669"/>
    <property type="project" value="UniProtKB-KW"/>
</dbReference>
<dbReference type="InterPro" id="IPR029060">
    <property type="entry name" value="PIN-like_dom_sf"/>
</dbReference>
<dbReference type="RefSeq" id="WP_104719894.1">
    <property type="nucleotide sequence ID" value="NZ_ODAL01000009.1"/>
</dbReference>
<keyword evidence="2" id="KW-0255">Endonuclease</keyword>
<dbReference type="Gene3D" id="3.40.50.1010">
    <property type="entry name" value="5'-nuclease"/>
    <property type="match status" value="1"/>
</dbReference>
<evidence type="ECO:0000259" key="1">
    <source>
        <dbReference type="Pfam" id="PF01850"/>
    </source>
</evidence>
<organism evidence="2 3">
    <name type="scientific">Pseudomonas syringae pv. persicae</name>
    <dbReference type="NCBI Taxonomy" id="237306"/>
    <lineage>
        <taxon>Bacteria</taxon>
        <taxon>Pseudomonadati</taxon>
        <taxon>Pseudomonadota</taxon>
        <taxon>Gammaproteobacteria</taxon>
        <taxon>Pseudomonadales</taxon>
        <taxon>Pseudomonadaceae</taxon>
        <taxon>Pseudomonas</taxon>
    </lineage>
</organism>
<dbReference type="GO" id="GO:0016787">
    <property type="term" value="F:hydrolase activity"/>
    <property type="evidence" value="ECO:0007669"/>
    <property type="project" value="UniProtKB-KW"/>
</dbReference>
<sequence>MRVVLDTNVLLQVIGSVKPGSVLHDPRDSRPIERAIDRAEALVEKIDSAKGSVLIPAPVLAEVLIGLTSIQSADLIENIRELSCFEMVSFDELAAIECAGMITPQELKAALADPSITKAKFRFDRQILAIALANNVNEIWTHDKQLFEKAASLGMTVRSLGDIEPNPEQLEADLS</sequence>
<keyword evidence="2" id="KW-0378">Hydrolase</keyword>
<gene>
    <name evidence="2" type="ORF">NCPPB2254_00251</name>
</gene>
<comment type="caution">
    <text evidence="2">The sequence shown here is derived from an EMBL/GenBank/DDBJ whole genome shotgun (WGS) entry which is preliminary data.</text>
</comment>
<keyword evidence="2" id="KW-0540">Nuclease</keyword>
<evidence type="ECO:0000313" key="2">
    <source>
        <dbReference type="EMBL" id="SOQ05190.1"/>
    </source>
</evidence>